<gene>
    <name evidence="8" type="ORF">ONE63_006603</name>
</gene>
<evidence type="ECO:0000256" key="4">
    <source>
        <dbReference type="RuleBase" id="RU003818"/>
    </source>
</evidence>
<comment type="caution">
    <text evidence="8">The sequence shown here is derived from an EMBL/GenBank/DDBJ whole genome shotgun (WGS) entry which is preliminary data.</text>
</comment>
<dbReference type="PANTHER" id="PTHR11633">
    <property type="entry name" value="PLATELET-DERIVED GROWTH FACTOR"/>
    <property type="match status" value="1"/>
</dbReference>
<comment type="similarity">
    <text evidence="1 4">Belongs to the PDGF/VEGF growth factor family.</text>
</comment>
<dbReference type="PROSITE" id="PS51257">
    <property type="entry name" value="PROKAR_LIPOPROTEIN"/>
    <property type="match status" value="1"/>
</dbReference>
<keyword evidence="2 4" id="KW-0339">Growth factor</keyword>
<dbReference type="PANTHER" id="PTHR11633:SF1">
    <property type="entry name" value="LD28763P"/>
    <property type="match status" value="1"/>
</dbReference>
<feature type="region of interest" description="Disordered" evidence="5">
    <location>
        <begin position="19"/>
        <end position="46"/>
    </location>
</feature>
<dbReference type="Pfam" id="PF00341">
    <property type="entry name" value="PDGF"/>
    <property type="match status" value="1"/>
</dbReference>
<evidence type="ECO:0000256" key="6">
    <source>
        <dbReference type="SAM" id="SignalP"/>
    </source>
</evidence>
<dbReference type="GO" id="GO:0008284">
    <property type="term" value="P:positive regulation of cell population proliferation"/>
    <property type="evidence" value="ECO:0007669"/>
    <property type="project" value="TreeGrafter"/>
</dbReference>
<sequence length="314" mass="34966">MQHRGVVLLVVLALTSCGRPSAASSPGCGGAQGCPSGHSGRQSRDIVFPGDEPDVDPITKYWSPDLIEQLNNLETAEEVTRTFSNDSDIEPIVGARIFLPQHSAPGRGEARSPTVKRAVNAKCQPMAQVVTLRKPEDLNHMYWPHCVQLERCGGCCVNYHQHSCQPTVTELVPIRVDRYLLLPNGMKKIGEDTLYEEVHKKCKCQCIVKAEDCSVLQEYLPNECRCRCANSDERSKCLAQNNKLWDNLACRCQCKDIPENCTTGLSFDPNTCSCTAVAVPNRRHPDPTYKLGDGTRRRRWQNKTRIASTSPPLF</sequence>
<protein>
    <recommendedName>
        <fullName evidence="7">Platelet-derived growth factor (PDGF) family profile domain-containing protein</fullName>
    </recommendedName>
</protein>
<dbReference type="GO" id="GO:0008083">
    <property type="term" value="F:growth factor activity"/>
    <property type="evidence" value="ECO:0007669"/>
    <property type="project" value="UniProtKB-KW"/>
</dbReference>
<dbReference type="InterPro" id="IPR029034">
    <property type="entry name" value="Cystine-knot_cytokine"/>
</dbReference>
<name>A0AAV7XX49_9NEOP</name>
<feature type="signal peptide" evidence="6">
    <location>
        <begin position="1"/>
        <end position="23"/>
    </location>
</feature>
<dbReference type="EMBL" id="JAPTSV010000003">
    <property type="protein sequence ID" value="KAJ1529871.1"/>
    <property type="molecule type" value="Genomic_DNA"/>
</dbReference>
<dbReference type="SUPFAM" id="SSF57501">
    <property type="entry name" value="Cystine-knot cytokines"/>
    <property type="match status" value="1"/>
</dbReference>
<dbReference type="GO" id="GO:0016020">
    <property type="term" value="C:membrane"/>
    <property type="evidence" value="ECO:0007669"/>
    <property type="project" value="InterPro"/>
</dbReference>
<feature type="chain" id="PRO_5044012279" description="Platelet-derived growth factor (PDGF) family profile domain-containing protein" evidence="6">
    <location>
        <begin position="24"/>
        <end position="314"/>
    </location>
</feature>
<dbReference type="GO" id="GO:0070851">
    <property type="term" value="F:growth factor receptor binding"/>
    <property type="evidence" value="ECO:0007669"/>
    <property type="project" value="TreeGrafter"/>
</dbReference>
<dbReference type="GO" id="GO:0051781">
    <property type="term" value="P:positive regulation of cell division"/>
    <property type="evidence" value="ECO:0007669"/>
    <property type="project" value="UniProtKB-KW"/>
</dbReference>
<proteinExistence type="inferred from homology"/>
<dbReference type="AlphaFoldDB" id="A0AAV7XX49"/>
<dbReference type="Gene3D" id="2.10.90.10">
    <property type="entry name" value="Cystine-knot cytokines"/>
    <property type="match status" value="1"/>
</dbReference>
<dbReference type="PROSITE" id="PS50278">
    <property type="entry name" value="PDGF_2"/>
    <property type="match status" value="1"/>
</dbReference>
<organism evidence="8 9">
    <name type="scientific">Megalurothrips usitatus</name>
    <name type="common">bean blossom thrips</name>
    <dbReference type="NCBI Taxonomy" id="439358"/>
    <lineage>
        <taxon>Eukaryota</taxon>
        <taxon>Metazoa</taxon>
        <taxon>Ecdysozoa</taxon>
        <taxon>Arthropoda</taxon>
        <taxon>Hexapoda</taxon>
        <taxon>Insecta</taxon>
        <taxon>Pterygota</taxon>
        <taxon>Neoptera</taxon>
        <taxon>Paraneoptera</taxon>
        <taxon>Thysanoptera</taxon>
        <taxon>Terebrantia</taxon>
        <taxon>Thripoidea</taxon>
        <taxon>Thripidae</taxon>
        <taxon>Megalurothrips</taxon>
    </lineage>
</organism>
<evidence type="ECO:0000313" key="9">
    <source>
        <dbReference type="Proteomes" id="UP001075354"/>
    </source>
</evidence>
<dbReference type="GO" id="GO:0005615">
    <property type="term" value="C:extracellular space"/>
    <property type="evidence" value="ECO:0007669"/>
    <property type="project" value="TreeGrafter"/>
</dbReference>
<accession>A0AAV7XX49</accession>
<dbReference type="InterPro" id="IPR000072">
    <property type="entry name" value="PDGF/VEGF_dom"/>
</dbReference>
<reference evidence="8" key="1">
    <citation type="submission" date="2022-12" db="EMBL/GenBank/DDBJ databases">
        <title>Chromosome-level genome assembly of the bean flower thrips Megalurothrips usitatus.</title>
        <authorList>
            <person name="Ma L."/>
            <person name="Liu Q."/>
            <person name="Li H."/>
            <person name="Cai W."/>
        </authorList>
    </citation>
    <scope>NUCLEOTIDE SEQUENCE</scope>
    <source>
        <strain evidence="8">Cailab_2022a</strain>
    </source>
</reference>
<dbReference type="Proteomes" id="UP001075354">
    <property type="component" value="Chromosome 3"/>
</dbReference>
<evidence type="ECO:0000256" key="3">
    <source>
        <dbReference type="ARBA" id="ARBA00023246"/>
    </source>
</evidence>
<keyword evidence="3" id="KW-0497">Mitogen</keyword>
<keyword evidence="6" id="KW-0732">Signal</keyword>
<evidence type="ECO:0000256" key="5">
    <source>
        <dbReference type="SAM" id="MobiDB-lite"/>
    </source>
</evidence>
<evidence type="ECO:0000313" key="8">
    <source>
        <dbReference type="EMBL" id="KAJ1529871.1"/>
    </source>
</evidence>
<evidence type="ECO:0000259" key="7">
    <source>
        <dbReference type="PROSITE" id="PS50278"/>
    </source>
</evidence>
<evidence type="ECO:0000256" key="1">
    <source>
        <dbReference type="ARBA" id="ARBA00006686"/>
    </source>
</evidence>
<dbReference type="SMART" id="SM00141">
    <property type="entry name" value="PDGF"/>
    <property type="match status" value="1"/>
</dbReference>
<keyword evidence="9" id="KW-1185">Reference proteome</keyword>
<feature type="domain" description="Platelet-derived growth factor (PDGF) family profile" evidence="7">
    <location>
        <begin position="110"/>
        <end position="209"/>
    </location>
</feature>
<evidence type="ECO:0000256" key="2">
    <source>
        <dbReference type="ARBA" id="ARBA00023030"/>
    </source>
</evidence>